<gene>
    <name evidence="2" type="ORF">SAMN02746062_00581</name>
</gene>
<feature type="signal peptide" evidence="1">
    <location>
        <begin position="1"/>
        <end position="18"/>
    </location>
</feature>
<evidence type="ECO:0000313" key="2">
    <source>
        <dbReference type="EMBL" id="SOD66309.1"/>
    </source>
</evidence>
<evidence type="ECO:0008006" key="4">
    <source>
        <dbReference type="Google" id="ProtNLM"/>
    </source>
</evidence>
<dbReference type="RefSeq" id="WP_257010978.1">
    <property type="nucleotide sequence ID" value="NZ_CP083931.1"/>
</dbReference>
<name>A0A286E608_9NEIS</name>
<feature type="chain" id="PRO_5012402847" description="Lipoprotein" evidence="1">
    <location>
        <begin position="19"/>
        <end position="40"/>
    </location>
</feature>
<dbReference type="AlphaFoldDB" id="A0A286E608"/>
<keyword evidence="3" id="KW-1185">Reference proteome</keyword>
<organism evidence="2 3">
    <name type="scientific">Alysiella filiformis DSM 16848</name>
    <dbReference type="NCBI Taxonomy" id="1120981"/>
    <lineage>
        <taxon>Bacteria</taxon>
        <taxon>Pseudomonadati</taxon>
        <taxon>Pseudomonadota</taxon>
        <taxon>Betaproteobacteria</taxon>
        <taxon>Neisseriales</taxon>
        <taxon>Neisseriaceae</taxon>
        <taxon>Alysiella</taxon>
    </lineage>
</organism>
<evidence type="ECO:0000256" key="1">
    <source>
        <dbReference type="SAM" id="SignalP"/>
    </source>
</evidence>
<dbReference type="PROSITE" id="PS51257">
    <property type="entry name" value="PROKAR_LIPOPROTEIN"/>
    <property type="match status" value="1"/>
</dbReference>
<evidence type="ECO:0000313" key="3">
    <source>
        <dbReference type="Proteomes" id="UP000219669"/>
    </source>
</evidence>
<proteinExistence type="predicted"/>
<protein>
    <recommendedName>
        <fullName evidence="4">Lipoprotein</fullName>
    </recommendedName>
</protein>
<accession>A0A286E608</accession>
<sequence length="40" mass="4503">MKKALILTLMALGLAACADTRSHVHSEATTWEKVQYQEEQ</sequence>
<reference evidence="2 3" key="1">
    <citation type="submission" date="2017-09" db="EMBL/GenBank/DDBJ databases">
        <authorList>
            <person name="Ehlers B."/>
            <person name="Leendertz F.H."/>
        </authorList>
    </citation>
    <scope>NUCLEOTIDE SEQUENCE [LARGE SCALE GENOMIC DNA]</scope>
    <source>
        <strain evidence="2 3">DSM 16848</strain>
    </source>
</reference>
<dbReference type="Proteomes" id="UP000219669">
    <property type="component" value="Unassembled WGS sequence"/>
</dbReference>
<keyword evidence="1" id="KW-0732">Signal</keyword>
<dbReference type="EMBL" id="OCNF01000003">
    <property type="protein sequence ID" value="SOD66309.1"/>
    <property type="molecule type" value="Genomic_DNA"/>
</dbReference>